<feature type="compositionally biased region" description="Polar residues" evidence="1">
    <location>
        <begin position="272"/>
        <end position="291"/>
    </location>
</feature>
<organism evidence="2 3">
    <name type="scientific">Geodia barretti</name>
    <name type="common">Barrett's horny sponge</name>
    <dbReference type="NCBI Taxonomy" id="519541"/>
    <lineage>
        <taxon>Eukaryota</taxon>
        <taxon>Metazoa</taxon>
        <taxon>Porifera</taxon>
        <taxon>Demospongiae</taxon>
        <taxon>Heteroscleromorpha</taxon>
        <taxon>Tetractinellida</taxon>
        <taxon>Astrophorina</taxon>
        <taxon>Geodiidae</taxon>
        <taxon>Geodia</taxon>
    </lineage>
</organism>
<gene>
    <name evidence="2" type="ORF">GBAR_LOCUS7308</name>
</gene>
<feature type="compositionally biased region" description="Low complexity" evidence="1">
    <location>
        <begin position="124"/>
        <end position="138"/>
    </location>
</feature>
<comment type="caution">
    <text evidence="2">The sequence shown here is derived from an EMBL/GenBank/DDBJ whole genome shotgun (WGS) entry which is preliminary data.</text>
</comment>
<evidence type="ECO:0000256" key="1">
    <source>
        <dbReference type="SAM" id="MobiDB-lite"/>
    </source>
</evidence>
<proteinExistence type="predicted"/>
<evidence type="ECO:0000313" key="3">
    <source>
        <dbReference type="Proteomes" id="UP001174909"/>
    </source>
</evidence>
<feature type="compositionally biased region" description="Low complexity" evidence="1">
    <location>
        <begin position="223"/>
        <end position="243"/>
    </location>
</feature>
<feature type="compositionally biased region" description="Basic residues" evidence="1">
    <location>
        <begin position="163"/>
        <end position="179"/>
    </location>
</feature>
<feature type="region of interest" description="Disordered" evidence="1">
    <location>
        <begin position="100"/>
        <end position="296"/>
    </location>
</feature>
<reference evidence="2" key="1">
    <citation type="submission" date="2023-03" db="EMBL/GenBank/DDBJ databases">
        <authorList>
            <person name="Steffen K."/>
            <person name="Cardenas P."/>
        </authorList>
    </citation>
    <scope>NUCLEOTIDE SEQUENCE</scope>
</reference>
<evidence type="ECO:0000313" key="2">
    <source>
        <dbReference type="EMBL" id="CAI8011285.1"/>
    </source>
</evidence>
<feature type="region of interest" description="Disordered" evidence="1">
    <location>
        <begin position="63"/>
        <end position="83"/>
    </location>
</feature>
<name>A0AA35RGY3_GEOBA</name>
<dbReference type="EMBL" id="CASHTH010001094">
    <property type="protein sequence ID" value="CAI8011285.1"/>
    <property type="molecule type" value="Genomic_DNA"/>
</dbReference>
<protein>
    <submittedName>
        <fullName evidence="2">Uncharacterized protein</fullName>
    </submittedName>
</protein>
<sequence length="313" mass="33957">MKCTQCLCDSHYACMLHALPPHCQDGCMDEERVSELCQTYSERFSIEPSQIMDTMRVICKAADPKTQDQPDGTNLSVKNPPLLRTSDAYEEPLDVMKDDLSTFKDPVTPTSPLKKSPPRKRDSPQFQQKPKPSSSDSSPEPKRRGGSPRSPPHDVSPVTSPKEHRKFGFFSKKAKKKPVRSNSVKEGGRAGKAVLLPRKSNEEGAGVVATPSPLSSKKRPARPSLSLTSPPSSPSSTTGLKTSGNKHRTVSVSSTSTTGSETSPPAPKVSQLKKSSTPSQLTLPHSPTHKPNTFGVENRFAFSACTKLHTTPD</sequence>
<dbReference type="Proteomes" id="UP001174909">
    <property type="component" value="Unassembled WGS sequence"/>
</dbReference>
<keyword evidence="3" id="KW-1185">Reference proteome</keyword>
<feature type="compositionally biased region" description="Low complexity" evidence="1">
    <location>
        <begin position="250"/>
        <end position="263"/>
    </location>
</feature>
<accession>A0AA35RGY3</accession>
<dbReference type="AlphaFoldDB" id="A0AA35RGY3"/>